<dbReference type="Gene3D" id="3.40.50.2300">
    <property type="match status" value="1"/>
</dbReference>
<keyword evidence="10" id="KW-1185">Reference proteome</keyword>
<dbReference type="GO" id="GO:0000155">
    <property type="term" value="F:phosphorelay sensor kinase activity"/>
    <property type="evidence" value="ECO:0007669"/>
    <property type="project" value="InterPro"/>
</dbReference>
<dbReference type="PROSITE" id="PS50109">
    <property type="entry name" value="HIS_KIN"/>
    <property type="match status" value="1"/>
</dbReference>
<dbReference type="CDD" id="cd00075">
    <property type="entry name" value="HATPase"/>
    <property type="match status" value="1"/>
</dbReference>
<evidence type="ECO:0000256" key="2">
    <source>
        <dbReference type="ARBA" id="ARBA00012438"/>
    </source>
</evidence>
<dbReference type="AlphaFoldDB" id="A0A1H1JW95"/>
<feature type="domain" description="Histidine kinase" evidence="7">
    <location>
        <begin position="198"/>
        <end position="424"/>
    </location>
</feature>
<dbReference type="InterPro" id="IPR003594">
    <property type="entry name" value="HATPase_dom"/>
</dbReference>
<dbReference type="Pfam" id="PF00072">
    <property type="entry name" value="Response_reg"/>
    <property type="match status" value="1"/>
</dbReference>
<proteinExistence type="predicted"/>
<dbReference type="InterPro" id="IPR036097">
    <property type="entry name" value="HisK_dim/P_sf"/>
</dbReference>
<dbReference type="PANTHER" id="PTHR43547">
    <property type="entry name" value="TWO-COMPONENT HISTIDINE KINASE"/>
    <property type="match status" value="1"/>
</dbReference>
<name>A0A1H1JW95_9BURK</name>
<dbReference type="SUPFAM" id="SSF55874">
    <property type="entry name" value="ATPase domain of HSP90 chaperone/DNA topoisomerase II/histidine kinase"/>
    <property type="match status" value="1"/>
</dbReference>
<dbReference type="InterPro" id="IPR036890">
    <property type="entry name" value="HATPase_C_sf"/>
</dbReference>
<evidence type="ECO:0000313" key="10">
    <source>
        <dbReference type="Proteomes" id="UP000183487"/>
    </source>
</evidence>
<dbReference type="InterPro" id="IPR004358">
    <property type="entry name" value="Sig_transdc_His_kin-like_C"/>
</dbReference>
<dbReference type="InterPro" id="IPR029016">
    <property type="entry name" value="GAF-like_dom_sf"/>
</dbReference>
<dbReference type="EMBL" id="FNKP01000004">
    <property type="protein sequence ID" value="SDR54214.1"/>
    <property type="molecule type" value="Genomic_DNA"/>
</dbReference>
<dbReference type="PROSITE" id="PS50110">
    <property type="entry name" value="RESPONSE_REGULATORY"/>
    <property type="match status" value="1"/>
</dbReference>
<gene>
    <name evidence="9" type="ORF">SAMN05443245_7377</name>
</gene>
<dbReference type="Pfam" id="PF02518">
    <property type="entry name" value="HATPase_c"/>
    <property type="match status" value="1"/>
</dbReference>
<keyword evidence="5 9" id="KW-0418">Kinase</keyword>
<keyword evidence="3 6" id="KW-0597">Phosphoprotein</keyword>
<evidence type="ECO:0000259" key="7">
    <source>
        <dbReference type="PROSITE" id="PS50109"/>
    </source>
</evidence>
<dbReference type="EC" id="2.7.13.3" evidence="2"/>
<dbReference type="OrthoDB" id="9768069at2"/>
<organism evidence="9 10">
    <name type="scientific">Paraburkholderia fungorum</name>
    <dbReference type="NCBI Taxonomy" id="134537"/>
    <lineage>
        <taxon>Bacteria</taxon>
        <taxon>Pseudomonadati</taxon>
        <taxon>Pseudomonadota</taxon>
        <taxon>Betaproteobacteria</taxon>
        <taxon>Burkholderiales</taxon>
        <taxon>Burkholderiaceae</taxon>
        <taxon>Paraburkholderia</taxon>
    </lineage>
</organism>
<dbReference type="InterPro" id="IPR001789">
    <property type="entry name" value="Sig_transdc_resp-reg_receiver"/>
</dbReference>
<feature type="modified residue" description="4-aspartylphosphate" evidence="6">
    <location>
        <position position="494"/>
    </location>
</feature>
<dbReference type="CDD" id="cd00082">
    <property type="entry name" value="HisKA"/>
    <property type="match status" value="1"/>
</dbReference>
<dbReference type="Gene3D" id="3.30.565.10">
    <property type="entry name" value="Histidine kinase-like ATPase, C-terminal domain"/>
    <property type="match status" value="1"/>
</dbReference>
<keyword evidence="4" id="KW-0808">Transferase</keyword>
<dbReference type="PANTHER" id="PTHR43547:SF2">
    <property type="entry name" value="HYBRID SIGNAL TRANSDUCTION HISTIDINE KINASE C"/>
    <property type="match status" value="1"/>
</dbReference>
<dbReference type="InterPro" id="IPR011006">
    <property type="entry name" value="CheY-like_superfamily"/>
</dbReference>
<dbReference type="Pfam" id="PF13185">
    <property type="entry name" value="GAF_2"/>
    <property type="match status" value="1"/>
</dbReference>
<dbReference type="PRINTS" id="PR00344">
    <property type="entry name" value="BCTRLSENSOR"/>
</dbReference>
<accession>A0A1H1JW95</accession>
<evidence type="ECO:0000256" key="1">
    <source>
        <dbReference type="ARBA" id="ARBA00000085"/>
    </source>
</evidence>
<dbReference type="SMART" id="SM00388">
    <property type="entry name" value="HisKA"/>
    <property type="match status" value="1"/>
</dbReference>
<comment type="catalytic activity">
    <reaction evidence="1">
        <text>ATP + protein L-histidine = ADP + protein N-phospho-L-histidine.</text>
        <dbReference type="EC" id="2.7.13.3"/>
    </reaction>
</comment>
<evidence type="ECO:0000256" key="4">
    <source>
        <dbReference type="ARBA" id="ARBA00022679"/>
    </source>
</evidence>
<evidence type="ECO:0000256" key="5">
    <source>
        <dbReference type="ARBA" id="ARBA00022777"/>
    </source>
</evidence>
<dbReference type="Proteomes" id="UP000183487">
    <property type="component" value="Unassembled WGS sequence"/>
</dbReference>
<dbReference type="Pfam" id="PF00512">
    <property type="entry name" value="HisKA"/>
    <property type="match status" value="1"/>
</dbReference>
<dbReference type="CDD" id="cd17580">
    <property type="entry name" value="REC_2_DhkD-like"/>
    <property type="match status" value="1"/>
</dbReference>
<dbReference type="SUPFAM" id="SSF52172">
    <property type="entry name" value="CheY-like"/>
    <property type="match status" value="1"/>
</dbReference>
<reference evidence="10" key="1">
    <citation type="submission" date="2016-10" db="EMBL/GenBank/DDBJ databases">
        <authorList>
            <person name="Varghese N."/>
        </authorList>
    </citation>
    <scope>NUCLEOTIDE SEQUENCE [LARGE SCALE GENOMIC DNA]</scope>
    <source>
        <strain evidence="10">GAS106B</strain>
    </source>
</reference>
<protein>
    <recommendedName>
        <fullName evidence="2">histidine kinase</fullName>
        <ecNumber evidence="2">2.7.13.3</ecNumber>
    </recommendedName>
</protein>
<dbReference type="InterPro" id="IPR003661">
    <property type="entry name" value="HisK_dim/P_dom"/>
</dbReference>
<feature type="domain" description="Response regulatory" evidence="8">
    <location>
        <begin position="445"/>
        <end position="561"/>
    </location>
</feature>
<dbReference type="Gene3D" id="1.10.287.130">
    <property type="match status" value="1"/>
</dbReference>
<dbReference type="SUPFAM" id="SSF55781">
    <property type="entry name" value="GAF domain-like"/>
    <property type="match status" value="1"/>
</dbReference>
<evidence type="ECO:0000256" key="6">
    <source>
        <dbReference type="PROSITE-ProRule" id="PRU00169"/>
    </source>
</evidence>
<dbReference type="SMART" id="SM00387">
    <property type="entry name" value="HATPase_c"/>
    <property type="match status" value="1"/>
</dbReference>
<evidence type="ECO:0000259" key="8">
    <source>
        <dbReference type="PROSITE" id="PS50110"/>
    </source>
</evidence>
<dbReference type="SUPFAM" id="SSF47384">
    <property type="entry name" value="Homodimeric domain of signal transducing histidine kinase"/>
    <property type="match status" value="1"/>
</dbReference>
<dbReference type="Gene3D" id="3.30.450.40">
    <property type="match status" value="1"/>
</dbReference>
<dbReference type="InterPro" id="IPR005467">
    <property type="entry name" value="His_kinase_dom"/>
</dbReference>
<dbReference type="InterPro" id="IPR003018">
    <property type="entry name" value="GAF"/>
</dbReference>
<evidence type="ECO:0000256" key="3">
    <source>
        <dbReference type="ARBA" id="ARBA00022553"/>
    </source>
</evidence>
<dbReference type="SMART" id="SM00448">
    <property type="entry name" value="REC"/>
    <property type="match status" value="1"/>
</dbReference>
<evidence type="ECO:0000313" key="9">
    <source>
        <dbReference type="EMBL" id="SDR54214.1"/>
    </source>
</evidence>
<sequence length="569" mass="61259">MNSNCTLGQTDELARRVARAPDYAAENRSLVTLARAQAGPRTDLLQTIADAALSLCRAGSAGISLIEAAGNARVFRWLSVSGLCADLRGKITTWEECPCAVALEAQTPQLFVRPQERFSCLAFPGVSVQEGIVVPISLMGQDLGAIWVMSHTDECSFDLEDVRLLSNLAVFAGSSLTIINARDTSEESDRRHNDFIAMLGHELRNPMAPIDSAVGAAKRLCAENRQAVDVLDIAQKQMRHLRTLVDDLLDAARLQHGKLAVRPSDTTLNDIAFDAVTAIKHHVESRRHKLVIKGLELPVYVRADHVRLSQVLGNLLSNSAKYTPAGGNIEISVEVENGSLDDAPAGSVIIAITDDGMGIDTAVQPHLFDLFAQTTRGKAHAAGGLGIGLAVAKRMVELHGGTIALYSEGPGRGTSVTLRLPILRASAGEELLAAAEKHTVTTAARLLLVDDNRDALQALGVLLELEGHEVTTADNGRDALQLMMERHPEVAIIDVGMPEMDGFEVAQRVRRNANLDDVMLVALTGYASESDKSRALAAGFDYHLTKPLSLDKLQYVLANRLEGRLRGIV</sequence>